<dbReference type="PROSITE" id="PS51704">
    <property type="entry name" value="GP_PDE"/>
    <property type="match status" value="1"/>
</dbReference>
<dbReference type="Proteomes" id="UP000038010">
    <property type="component" value="Unassembled WGS sequence"/>
</dbReference>
<evidence type="ECO:0000259" key="3">
    <source>
        <dbReference type="PROSITE" id="PS51704"/>
    </source>
</evidence>
<reference evidence="4 5" key="1">
    <citation type="submission" date="2015-06" db="EMBL/GenBank/DDBJ databases">
        <title>Draft genome of the ant-associated black yeast Phialophora attae CBS 131958.</title>
        <authorList>
            <person name="Moreno L.F."/>
            <person name="Stielow B.J."/>
            <person name="de Hoog S."/>
            <person name="Vicente V.A."/>
            <person name="Weiss V.A."/>
            <person name="de Vries M."/>
            <person name="Cruz L.M."/>
            <person name="Souza E.M."/>
        </authorList>
    </citation>
    <scope>NUCLEOTIDE SEQUENCE [LARGE SCALE GENOMIC DNA]</scope>
    <source>
        <strain evidence="4 5">CBS 131958</strain>
    </source>
</reference>
<dbReference type="InterPro" id="IPR030395">
    <property type="entry name" value="GP_PDE_dom"/>
</dbReference>
<gene>
    <name evidence="4" type="ORF">AB675_7015</name>
</gene>
<protein>
    <submittedName>
        <fullName evidence="4">Phosphatidylglycerol phospholipase C</fullName>
    </submittedName>
</protein>
<dbReference type="Gene3D" id="3.20.20.190">
    <property type="entry name" value="Phosphatidylinositol (PI) phosphodiesterase"/>
    <property type="match status" value="1"/>
</dbReference>
<keyword evidence="2" id="KW-1133">Transmembrane helix</keyword>
<dbReference type="Pfam" id="PF03009">
    <property type="entry name" value="GDPD"/>
    <property type="match status" value="1"/>
</dbReference>
<organism evidence="4 5">
    <name type="scientific">Cyphellophora attinorum</name>
    <dbReference type="NCBI Taxonomy" id="1664694"/>
    <lineage>
        <taxon>Eukaryota</taxon>
        <taxon>Fungi</taxon>
        <taxon>Dikarya</taxon>
        <taxon>Ascomycota</taxon>
        <taxon>Pezizomycotina</taxon>
        <taxon>Eurotiomycetes</taxon>
        <taxon>Chaetothyriomycetidae</taxon>
        <taxon>Chaetothyriales</taxon>
        <taxon>Cyphellophoraceae</taxon>
        <taxon>Cyphellophora</taxon>
    </lineage>
</organism>
<evidence type="ECO:0000256" key="1">
    <source>
        <dbReference type="SAM" id="MobiDB-lite"/>
    </source>
</evidence>
<dbReference type="InterPro" id="IPR017946">
    <property type="entry name" value="PLC-like_Pdiesterase_TIM-brl"/>
</dbReference>
<evidence type="ECO:0000313" key="4">
    <source>
        <dbReference type="EMBL" id="KPI43207.1"/>
    </source>
</evidence>
<feature type="domain" description="GP-PDE" evidence="3">
    <location>
        <begin position="57"/>
        <end position="298"/>
    </location>
</feature>
<dbReference type="AlphaFoldDB" id="A0A0N1P2A2"/>
<accession>A0A0N1P2A2</accession>
<keyword evidence="2" id="KW-0472">Membrane</keyword>
<keyword evidence="5" id="KW-1185">Reference proteome</keyword>
<dbReference type="SUPFAM" id="SSF51695">
    <property type="entry name" value="PLC-like phosphodiesterases"/>
    <property type="match status" value="1"/>
</dbReference>
<dbReference type="PANTHER" id="PTHR43805:SF1">
    <property type="entry name" value="GP-PDE DOMAIN-CONTAINING PROTEIN"/>
    <property type="match status" value="1"/>
</dbReference>
<comment type="caution">
    <text evidence="4">The sequence shown here is derived from an EMBL/GenBank/DDBJ whole genome shotgun (WGS) entry which is preliminary data.</text>
</comment>
<dbReference type="VEuPathDB" id="FungiDB:AB675_7015"/>
<proteinExistence type="predicted"/>
<dbReference type="GO" id="GO:0006629">
    <property type="term" value="P:lipid metabolic process"/>
    <property type="evidence" value="ECO:0007669"/>
    <property type="project" value="InterPro"/>
</dbReference>
<dbReference type="GeneID" id="28739230"/>
<dbReference type="GO" id="GO:0008081">
    <property type="term" value="F:phosphoric diester hydrolase activity"/>
    <property type="evidence" value="ECO:0007669"/>
    <property type="project" value="InterPro"/>
</dbReference>
<evidence type="ECO:0000313" key="5">
    <source>
        <dbReference type="Proteomes" id="UP000038010"/>
    </source>
</evidence>
<dbReference type="STRING" id="1664694.A0A0N1P2A2"/>
<keyword evidence="2" id="KW-0812">Transmembrane</keyword>
<dbReference type="EMBL" id="LFJN01000005">
    <property type="protein sequence ID" value="KPI43207.1"/>
    <property type="molecule type" value="Genomic_DNA"/>
</dbReference>
<dbReference type="PANTHER" id="PTHR43805">
    <property type="entry name" value="GLYCEROPHOSPHORYL DIESTER PHOSPHODIESTERASE"/>
    <property type="match status" value="1"/>
</dbReference>
<sequence>MPGFLASPEEKKPLLPQNGSKTEVIDSDDILPSRSLINIPEATWIRARQDTKGRRLPQTISHRGYKAAWPENTMKSFAEAVAAGTHALETDIHLTKDDVVVLCHDPDLKRCFNRKDKVVDCTWDDISALRTIREPPQPMPRLSELLEYLAQPAQSHIWLLLDIKLDNDADKVMRLIAETIAAAPHPAKAWEQRIVLGVWAAKFLPLCRKYLPDFAITHITFSTDMSRQYLQAPNVSFNMLQRAILAPLTGKRWIRDVKASGRPILSWTVNDANLMRWCIQQDFDGVITDDPKMFNEIANNWDSEKQKLARVTLRQWMTTVWLWCLIFIFGGRFMKKFPETVKQALKLDEAALKRRASVSRSLDT</sequence>
<evidence type="ECO:0000256" key="2">
    <source>
        <dbReference type="SAM" id="Phobius"/>
    </source>
</evidence>
<dbReference type="CDD" id="cd08570">
    <property type="entry name" value="GDPD_YPL206cp_fungi"/>
    <property type="match status" value="1"/>
</dbReference>
<dbReference type="OrthoDB" id="1058301at2759"/>
<feature type="region of interest" description="Disordered" evidence="1">
    <location>
        <begin position="1"/>
        <end position="25"/>
    </location>
</feature>
<dbReference type="RefSeq" id="XP_018003170.1">
    <property type="nucleotide sequence ID" value="XM_018147350.1"/>
</dbReference>
<feature type="transmembrane region" description="Helical" evidence="2">
    <location>
        <begin position="316"/>
        <end position="334"/>
    </location>
</feature>
<name>A0A0N1P2A2_9EURO</name>